<dbReference type="PRINTS" id="PR00081">
    <property type="entry name" value="GDHRDH"/>
</dbReference>
<dbReference type="Pfam" id="PF13561">
    <property type="entry name" value="adh_short_C2"/>
    <property type="match status" value="1"/>
</dbReference>
<dbReference type="PANTHER" id="PTHR43639:SF1">
    <property type="entry name" value="SHORT-CHAIN DEHYDROGENASE_REDUCTASE FAMILY PROTEIN"/>
    <property type="match status" value="1"/>
</dbReference>
<keyword evidence="2" id="KW-0521">NADP</keyword>
<evidence type="ECO:0000256" key="2">
    <source>
        <dbReference type="ARBA" id="ARBA00022857"/>
    </source>
</evidence>
<evidence type="ECO:0000256" key="1">
    <source>
        <dbReference type="ARBA" id="ARBA00006484"/>
    </source>
</evidence>
<accession>A0AAN9YND3</accession>
<organism evidence="5 6">
    <name type="scientific">Diatrype stigma</name>
    <dbReference type="NCBI Taxonomy" id="117547"/>
    <lineage>
        <taxon>Eukaryota</taxon>
        <taxon>Fungi</taxon>
        <taxon>Dikarya</taxon>
        <taxon>Ascomycota</taxon>
        <taxon>Pezizomycotina</taxon>
        <taxon>Sordariomycetes</taxon>
        <taxon>Xylariomycetidae</taxon>
        <taxon>Xylariales</taxon>
        <taxon>Diatrypaceae</taxon>
        <taxon>Diatrype</taxon>
    </lineage>
</organism>
<evidence type="ECO:0000313" key="6">
    <source>
        <dbReference type="Proteomes" id="UP001320420"/>
    </source>
</evidence>
<dbReference type="PRINTS" id="PR00080">
    <property type="entry name" value="SDRFAMILY"/>
</dbReference>
<dbReference type="InterPro" id="IPR036291">
    <property type="entry name" value="NAD(P)-bd_dom_sf"/>
</dbReference>
<dbReference type="Gene3D" id="3.40.50.720">
    <property type="entry name" value="NAD(P)-binding Rossmann-like Domain"/>
    <property type="match status" value="1"/>
</dbReference>
<reference evidence="5 6" key="1">
    <citation type="submission" date="2024-02" db="EMBL/GenBank/DDBJ databases">
        <title>De novo assembly and annotation of 12 fungi associated with fruit tree decline syndrome in Ontario, Canada.</title>
        <authorList>
            <person name="Sulman M."/>
            <person name="Ellouze W."/>
            <person name="Ilyukhin E."/>
        </authorList>
    </citation>
    <scope>NUCLEOTIDE SEQUENCE [LARGE SCALE GENOMIC DNA]</scope>
    <source>
        <strain evidence="5 6">M11/M66-122</strain>
    </source>
</reference>
<dbReference type="SMART" id="SM00822">
    <property type="entry name" value="PKS_KR"/>
    <property type="match status" value="1"/>
</dbReference>
<proteinExistence type="inferred from homology"/>
<protein>
    <recommendedName>
        <fullName evidence="4">Ketoreductase domain-containing protein</fullName>
    </recommendedName>
</protein>
<dbReference type="AlphaFoldDB" id="A0AAN9YND3"/>
<evidence type="ECO:0000256" key="3">
    <source>
        <dbReference type="ARBA" id="ARBA00023002"/>
    </source>
</evidence>
<sequence length="276" mass="29008">MGTETAKTLTGKVALVTGSSRGIGAAIIEKLASHGADVVVNYVSSASAAEAVAAKARSSGGVRAITVQADVSKGEEIARLFQMAKTEFGRIDIVMSNSGVEHFGKLEEVQEEDIDRILAVNVKAQFLVAQQAHRYLEDGGRLMLISSVSAFMVRTYAGSRRTKGVPNHALYAASKAAILGMTKCLACDFGSRGITVNSITPGGIKTDMYAEHARNYIPGGDKMSVEEIDAEASKRSPLGRPGFPDDVAGVVALLSSPEAQWITGQTIHVNGGAHMT</sequence>
<dbReference type="GO" id="GO:0016491">
    <property type="term" value="F:oxidoreductase activity"/>
    <property type="evidence" value="ECO:0007669"/>
    <property type="project" value="UniProtKB-KW"/>
</dbReference>
<gene>
    <name evidence="5" type="ORF">SLS62_005710</name>
</gene>
<evidence type="ECO:0000313" key="5">
    <source>
        <dbReference type="EMBL" id="KAK7752373.1"/>
    </source>
</evidence>
<keyword evidence="3" id="KW-0560">Oxidoreductase</keyword>
<keyword evidence="6" id="KW-1185">Reference proteome</keyword>
<dbReference type="InterPro" id="IPR002347">
    <property type="entry name" value="SDR_fam"/>
</dbReference>
<dbReference type="FunFam" id="3.40.50.720:FF:000084">
    <property type="entry name" value="Short-chain dehydrogenase reductase"/>
    <property type="match status" value="1"/>
</dbReference>
<comment type="similarity">
    <text evidence="1">Belongs to the short-chain dehydrogenases/reductases (SDR) family.</text>
</comment>
<dbReference type="InterPro" id="IPR057326">
    <property type="entry name" value="KR_dom"/>
</dbReference>
<name>A0AAN9YND3_9PEZI</name>
<evidence type="ECO:0000259" key="4">
    <source>
        <dbReference type="SMART" id="SM00822"/>
    </source>
</evidence>
<dbReference type="SUPFAM" id="SSF51735">
    <property type="entry name" value="NAD(P)-binding Rossmann-fold domains"/>
    <property type="match status" value="1"/>
</dbReference>
<dbReference type="PANTHER" id="PTHR43639">
    <property type="entry name" value="OXIDOREDUCTASE, SHORT-CHAIN DEHYDROGENASE/REDUCTASE FAMILY (AFU_ORTHOLOGUE AFUA_5G02870)"/>
    <property type="match status" value="1"/>
</dbReference>
<dbReference type="EMBL" id="JAKJXP020000039">
    <property type="protein sequence ID" value="KAK7752373.1"/>
    <property type="molecule type" value="Genomic_DNA"/>
</dbReference>
<feature type="domain" description="Ketoreductase" evidence="4">
    <location>
        <begin position="12"/>
        <end position="181"/>
    </location>
</feature>
<comment type="caution">
    <text evidence="5">The sequence shown here is derived from an EMBL/GenBank/DDBJ whole genome shotgun (WGS) entry which is preliminary data.</text>
</comment>
<dbReference type="Proteomes" id="UP001320420">
    <property type="component" value="Unassembled WGS sequence"/>
</dbReference>